<dbReference type="PANTHER" id="PTHR48169:SF6">
    <property type="entry name" value="CASPASE-8-LIKE"/>
    <property type="match status" value="1"/>
</dbReference>
<feature type="domain" description="Caspase family p20" evidence="19">
    <location>
        <begin position="155"/>
        <end position="279"/>
    </location>
</feature>
<evidence type="ECO:0000256" key="6">
    <source>
        <dbReference type="ARBA" id="ARBA00022670"/>
    </source>
</evidence>
<evidence type="ECO:0000256" key="14">
    <source>
        <dbReference type="ARBA" id="ARBA00066479"/>
    </source>
</evidence>
<dbReference type="PROSITE" id="PS50208">
    <property type="entry name" value="CASPASE_P20"/>
    <property type="match status" value="1"/>
</dbReference>
<dbReference type="InterPro" id="IPR002138">
    <property type="entry name" value="Pept_C14_p10"/>
</dbReference>
<evidence type="ECO:0000256" key="12">
    <source>
        <dbReference type="ARBA" id="ARBA00023242"/>
    </source>
</evidence>
<evidence type="ECO:0000256" key="13">
    <source>
        <dbReference type="ARBA" id="ARBA00051626"/>
    </source>
</evidence>
<dbReference type="EC" id="3.4.22.61" evidence="14"/>
<comment type="similarity">
    <text evidence="3 16">Belongs to the peptidase C14A family.</text>
</comment>
<dbReference type="InterPro" id="IPR029030">
    <property type="entry name" value="Caspase-like_dom_sf"/>
</dbReference>
<dbReference type="GO" id="GO:0006508">
    <property type="term" value="P:proteolysis"/>
    <property type="evidence" value="ECO:0007669"/>
    <property type="project" value="UniProtKB-KW"/>
</dbReference>
<comment type="caution">
    <text evidence="20">The sequence shown here is derived from an EMBL/GenBank/DDBJ whole genome shotgun (WGS) entry which is preliminary data.</text>
</comment>
<comment type="subcellular location">
    <subcellularLocation>
        <location evidence="2">Cytoplasm</location>
    </subcellularLocation>
    <subcellularLocation>
        <location evidence="1">Nucleus</location>
    </subcellularLocation>
</comment>
<feature type="domain" description="Caspase family p10" evidence="18">
    <location>
        <begin position="313"/>
        <end position="396"/>
    </location>
</feature>
<keyword evidence="10" id="KW-0788">Thiol protease</keyword>
<comment type="catalytic activity">
    <reaction evidence="13">
        <text>Strict requirement for Asp at position P1 and has a preferred cleavage sequence of (Leu/Asp/Val)-Glu-Thr-Asp-|-(Gly/Ser/Ala).</text>
        <dbReference type="EC" id="3.4.22.61"/>
    </reaction>
</comment>
<dbReference type="InterPro" id="IPR033139">
    <property type="entry name" value="Caspase_cys_AS"/>
</dbReference>
<dbReference type="Proteomes" id="UP001279410">
    <property type="component" value="Unassembled WGS sequence"/>
</dbReference>
<evidence type="ECO:0000313" key="21">
    <source>
        <dbReference type="Proteomes" id="UP001279410"/>
    </source>
</evidence>
<dbReference type="GO" id="GO:0051604">
    <property type="term" value="P:protein maturation"/>
    <property type="evidence" value="ECO:0007669"/>
    <property type="project" value="UniProtKB-ARBA"/>
</dbReference>
<dbReference type="SUPFAM" id="SSF52129">
    <property type="entry name" value="Caspase-like"/>
    <property type="match status" value="1"/>
</dbReference>
<dbReference type="GO" id="GO:0005886">
    <property type="term" value="C:plasma membrane"/>
    <property type="evidence" value="ECO:0007669"/>
    <property type="project" value="UniProtKB-ARBA"/>
</dbReference>
<dbReference type="AlphaFoldDB" id="A0AAD3NLD7"/>
<sequence length="532" mass="59039">METVPAFHAGQSELEPPHKKSEFNSEALTSEQRSEQVRPVPEERSKMDRLKLSRHRRGVESLRWQHFAFCVVDVVSRNAWRGYKDKLPQQELARLPPHFSMDYQPSVNNNSQPTQPTLSISETISGEGENTHTDAEISRETSSLPNEDYALTHIPRGLCVVINNESFSGPGLSSRGGTQEDAKALRKVFYRLGFEVVIHDNLTAGDMRQKLKELSRRNYLDEDALVVCVLSHGEQGCVFGTDEQKVLLRELTEPFTSKRALTLTGKPKLFFIQACQGSGYQGGTAPCPPRPRDEAEVGETVEEDAGPVFGETVPWDADFLLGMATVQDCKSFRNTSTGSIYIQELCKQLTRSAESSERENILDILTRVNREVSKGVYLSHKQMPEPKYTLTKRLVLKFGVAGADTGEPSLFSFFRRELKAPDCLLRSRLLFGVMSRSDYPPGYDDSRGPLYAPQGGSYPPPPAYGFPAYGGPQPGQPVLPTPLVPTSLCTQASRGATLLVLTRDSLTPLGLQEQAILLPCPLLSHLQCHQMS</sequence>
<evidence type="ECO:0000256" key="7">
    <source>
        <dbReference type="ARBA" id="ARBA00022703"/>
    </source>
</evidence>
<dbReference type="FunFam" id="3.40.50.1460:FF:000008">
    <property type="entry name" value="caspase-8 isoform X1"/>
    <property type="match status" value="1"/>
</dbReference>
<evidence type="ECO:0000313" key="20">
    <source>
        <dbReference type="EMBL" id="GLD74124.1"/>
    </source>
</evidence>
<dbReference type="PROSITE" id="PS50207">
    <property type="entry name" value="CASPASE_P10"/>
    <property type="match status" value="1"/>
</dbReference>
<dbReference type="GO" id="GO:0043065">
    <property type="term" value="P:positive regulation of apoptotic process"/>
    <property type="evidence" value="ECO:0007669"/>
    <property type="project" value="UniProtKB-ARBA"/>
</dbReference>
<reference evidence="20" key="1">
    <citation type="submission" date="2022-08" db="EMBL/GenBank/DDBJ databases">
        <title>Genome sequencing of akame (Lates japonicus).</title>
        <authorList>
            <person name="Hashiguchi Y."/>
            <person name="Takahashi H."/>
        </authorList>
    </citation>
    <scope>NUCLEOTIDE SEQUENCE</scope>
    <source>
        <strain evidence="20">Kochi</strain>
    </source>
</reference>
<feature type="region of interest" description="Disordered" evidence="17">
    <location>
        <begin position="1"/>
        <end position="46"/>
    </location>
</feature>
<dbReference type="GO" id="GO:0006915">
    <property type="term" value="P:apoptotic process"/>
    <property type="evidence" value="ECO:0007669"/>
    <property type="project" value="UniProtKB-KW"/>
</dbReference>
<evidence type="ECO:0000256" key="11">
    <source>
        <dbReference type="ARBA" id="ARBA00023145"/>
    </source>
</evidence>
<dbReference type="PROSITE" id="PS01122">
    <property type="entry name" value="CASPASE_CYS"/>
    <property type="match status" value="1"/>
</dbReference>
<keyword evidence="7" id="KW-0053">Apoptosis</keyword>
<keyword evidence="12" id="KW-0539">Nucleus</keyword>
<proteinExistence type="inferred from homology"/>
<dbReference type="InterPro" id="IPR001309">
    <property type="entry name" value="Pept_C14_p20"/>
</dbReference>
<dbReference type="Gene3D" id="3.40.50.1460">
    <property type="match status" value="1"/>
</dbReference>
<evidence type="ECO:0000256" key="16">
    <source>
        <dbReference type="RuleBase" id="RU003971"/>
    </source>
</evidence>
<feature type="compositionally biased region" description="Polar residues" evidence="17">
    <location>
        <begin position="103"/>
        <end position="124"/>
    </location>
</feature>
<dbReference type="GO" id="GO:0005634">
    <property type="term" value="C:nucleus"/>
    <property type="evidence" value="ECO:0007669"/>
    <property type="project" value="UniProtKB-SubCell"/>
</dbReference>
<keyword evidence="5" id="KW-0597">Phosphoprotein</keyword>
<evidence type="ECO:0000256" key="8">
    <source>
        <dbReference type="ARBA" id="ARBA00022737"/>
    </source>
</evidence>
<evidence type="ECO:0000256" key="5">
    <source>
        <dbReference type="ARBA" id="ARBA00022553"/>
    </source>
</evidence>
<evidence type="ECO:0000256" key="9">
    <source>
        <dbReference type="ARBA" id="ARBA00022801"/>
    </source>
</evidence>
<organism evidence="20 21">
    <name type="scientific">Lates japonicus</name>
    <name type="common">Japanese lates</name>
    <dbReference type="NCBI Taxonomy" id="270547"/>
    <lineage>
        <taxon>Eukaryota</taxon>
        <taxon>Metazoa</taxon>
        <taxon>Chordata</taxon>
        <taxon>Craniata</taxon>
        <taxon>Vertebrata</taxon>
        <taxon>Euteleostomi</taxon>
        <taxon>Actinopterygii</taxon>
        <taxon>Neopterygii</taxon>
        <taxon>Teleostei</taxon>
        <taxon>Neoteleostei</taxon>
        <taxon>Acanthomorphata</taxon>
        <taxon>Carangaria</taxon>
        <taxon>Carangaria incertae sedis</taxon>
        <taxon>Centropomidae</taxon>
        <taxon>Lates</taxon>
    </lineage>
</organism>
<keyword evidence="8" id="KW-0677">Repeat</keyword>
<evidence type="ECO:0000256" key="4">
    <source>
        <dbReference type="ARBA" id="ARBA00022490"/>
    </source>
</evidence>
<dbReference type="Pfam" id="PF00656">
    <property type="entry name" value="Peptidase_C14"/>
    <property type="match status" value="1"/>
</dbReference>
<dbReference type="InterPro" id="IPR015917">
    <property type="entry name" value="Pept_C14A"/>
</dbReference>
<keyword evidence="4" id="KW-0963">Cytoplasm</keyword>
<gene>
    <name evidence="20" type="ORF">AKAME5_002545200</name>
</gene>
<feature type="compositionally biased region" description="Basic and acidic residues" evidence="17">
    <location>
        <begin position="32"/>
        <end position="46"/>
    </location>
</feature>
<evidence type="ECO:0000256" key="2">
    <source>
        <dbReference type="ARBA" id="ARBA00004496"/>
    </source>
</evidence>
<keyword evidence="9" id="KW-0378">Hydrolase</keyword>
<keyword evidence="11" id="KW-0865">Zymogen</keyword>
<protein>
    <recommendedName>
        <fullName evidence="15">Caspase-8</fullName>
        <ecNumber evidence="14">3.4.22.61</ecNumber>
    </recommendedName>
</protein>
<evidence type="ECO:0000256" key="15">
    <source>
        <dbReference type="ARBA" id="ARBA00068172"/>
    </source>
</evidence>
<dbReference type="GO" id="GO:0005737">
    <property type="term" value="C:cytoplasm"/>
    <property type="evidence" value="ECO:0007669"/>
    <property type="project" value="UniProtKB-SubCell"/>
</dbReference>
<dbReference type="InterPro" id="IPR011600">
    <property type="entry name" value="Pept_C14_caspase"/>
</dbReference>
<keyword evidence="21" id="KW-1185">Reference proteome</keyword>
<keyword evidence="6" id="KW-0645">Protease</keyword>
<dbReference type="EMBL" id="BRZM01002001">
    <property type="protein sequence ID" value="GLD74124.1"/>
    <property type="molecule type" value="Genomic_DNA"/>
</dbReference>
<evidence type="ECO:0000259" key="18">
    <source>
        <dbReference type="PROSITE" id="PS50207"/>
    </source>
</evidence>
<evidence type="ECO:0000259" key="19">
    <source>
        <dbReference type="PROSITE" id="PS50208"/>
    </source>
</evidence>
<name>A0AAD3NLD7_LATJO</name>
<feature type="region of interest" description="Disordered" evidence="17">
    <location>
        <begin position="103"/>
        <end position="144"/>
    </location>
</feature>
<dbReference type="PANTHER" id="PTHR48169">
    <property type="entry name" value="DED DOMAIN-CONTAINING PROTEIN"/>
    <property type="match status" value="1"/>
</dbReference>
<evidence type="ECO:0000256" key="10">
    <source>
        <dbReference type="ARBA" id="ARBA00022807"/>
    </source>
</evidence>
<dbReference type="GO" id="GO:0004197">
    <property type="term" value="F:cysteine-type endopeptidase activity"/>
    <property type="evidence" value="ECO:0007669"/>
    <property type="project" value="InterPro"/>
</dbReference>
<evidence type="ECO:0000256" key="17">
    <source>
        <dbReference type="SAM" id="MobiDB-lite"/>
    </source>
</evidence>
<feature type="compositionally biased region" description="Basic and acidic residues" evidence="17">
    <location>
        <begin position="129"/>
        <end position="139"/>
    </location>
</feature>
<dbReference type="PRINTS" id="PR00376">
    <property type="entry name" value="IL1BCENZYME"/>
</dbReference>
<accession>A0AAD3NLD7</accession>
<dbReference type="CDD" id="cd00032">
    <property type="entry name" value="CASc"/>
    <property type="match status" value="1"/>
</dbReference>
<dbReference type="GO" id="GO:0032991">
    <property type="term" value="C:protein-containing complex"/>
    <property type="evidence" value="ECO:0007669"/>
    <property type="project" value="UniProtKB-ARBA"/>
</dbReference>
<dbReference type="SMART" id="SM00115">
    <property type="entry name" value="CASc"/>
    <property type="match status" value="1"/>
</dbReference>
<evidence type="ECO:0000256" key="1">
    <source>
        <dbReference type="ARBA" id="ARBA00004123"/>
    </source>
</evidence>
<evidence type="ECO:0000256" key="3">
    <source>
        <dbReference type="ARBA" id="ARBA00010134"/>
    </source>
</evidence>